<gene>
    <name evidence="16" type="ORF">HUT08_10645</name>
</gene>
<dbReference type="RefSeq" id="WP_176161662.1">
    <property type="nucleotide sequence ID" value="NZ_CP054929.1"/>
</dbReference>
<dbReference type="SUPFAM" id="SSF51735">
    <property type="entry name" value="NAD(P)-binding Rossmann-fold domains"/>
    <property type="match status" value="1"/>
</dbReference>
<evidence type="ECO:0000256" key="12">
    <source>
        <dbReference type="PIRSR" id="PIRSR000188-1"/>
    </source>
</evidence>
<feature type="binding site" evidence="13">
    <location>
        <begin position="185"/>
        <end position="190"/>
    </location>
    <ligand>
        <name>NAD(+)</name>
        <dbReference type="ChEBI" id="CHEBI:57540"/>
    </ligand>
</feature>
<dbReference type="Gene3D" id="3.40.50.10860">
    <property type="entry name" value="Leucine Dehydrogenase, chain A, domain 1"/>
    <property type="match status" value="1"/>
</dbReference>
<dbReference type="GO" id="GO:0043837">
    <property type="term" value="F:valine dehydrogenase (NAD+) activity"/>
    <property type="evidence" value="ECO:0007669"/>
    <property type="project" value="UniProtKB-EC"/>
</dbReference>
<evidence type="ECO:0000256" key="4">
    <source>
        <dbReference type="ARBA" id="ARBA00011738"/>
    </source>
</evidence>
<evidence type="ECO:0000256" key="1">
    <source>
        <dbReference type="ARBA" id="ARBA00004496"/>
    </source>
</evidence>
<evidence type="ECO:0000256" key="10">
    <source>
        <dbReference type="ARBA" id="ARBA00023027"/>
    </source>
</evidence>
<dbReference type="Pfam" id="PF00208">
    <property type="entry name" value="ELFV_dehydrog"/>
    <property type="match status" value="1"/>
</dbReference>
<dbReference type="PIRSF" id="PIRSF000188">
    <property type="entry name" value="Phe_leu_dh"/>
    <property type="match status" value="1"/>
</dbReference>
<keyword evidence="7" id="KW-0101">Branched-chain amino acid catabolism</keyword>
<dbReference type="PANTHER" id="PTHR42722:SF1">
    <property type="entry name" value="VALINE DEHYDROGENASE"/>
    <property type="match status" value="1"/>
</dbReference>
<dbReference type="PANTHER" id="PTHR42722">
    <property type="entry name" value="LEUCINE DEHYDROGENASE"/>
    <property type="match status" value="1"/>
</dbReference>
<dbReference type="InterPro" id="IPR016211">
    <property type="entry name" value="Glu/Phe/Leu/Val/Trp_DH_bac/arc"/>
</dbReference>
<keyword evidence="17" id="KW-1185">Reference proteome</keyword>
<dbReference type="InterPro" id="IPR006095">
    <property type="entry name" value="Glu/Leu/Phe/Val/Trp_DH"/>
</dbReference>
<comment type="similarity">
    <text evidence="3 14">Belongs to the Glu/Leu/Phe/Val dehydrogenases family.</text>
</comment>
<evidence type="ECO:0000259" key="15">
    <source>
        <dbReference type="SMART" id="SM00839"/>
    </source>
</evidence>
<accession>A0A7H8N5Z5</accession>
<dbReference type="FunFam" id="3.40.50.10860:FF:000010">
    <property type="entry name" value="Leucine dehydrogenase"/>
    <property type="match status" value="1"/>
</dbReference>
<sequence length="355" mass="37630">MEIVDITTEAKRDSGDHEKVVMCQDPRTGLRAVIALHSTTLGPALGGTRFQTYATTEDALDDVLRLSRGMTYKNSLAGLNLGGGKAVVLGDPEREKSEELLLAYGRCVTALDGRYLTACDAGTDVADMDIVARSCPYTLGRSKRTGGLGDTSGLTAFGVVQGMKAAARHRWGTPTLHDRVVGVAGLGKVGSLLVTHLVDEGAHVLVTDIREAAVEQVVRRHPGVHAVATTDLVSHPELDVYAPCALGGALDDATAEALTADIICGAANNQLARLGMDELLARRGLLYVPDYLVNAGGAIQAMGELRHLSPAECRDRARNIFDVTLGVLRHAEETNITPLAAADHIARQRISASRD</sequence>
<dbReference type="Gene3D" id="3.40.50.720">
    <property type="entry name" value="NAD(P)-binding Rossmann-like Domain"/>
    <property type="match status" value="1"/>
</dbReference>
<keyword evidence="13" id="KW-0547">Nucleotide-binding</keyword>
<evidence type="ECO:0000256" key="14">
    <source>
        <dbReference type="RuleBase" id="RU004417"/>
    </source>
</evidence>
<dbReference type="EMBL" id="CP054929">
    <property type="protein sequence ID" value="QKW49927.1"/>
    <property type="molecule type" value="Genomic_DNA"/>
</dbReference>
<evidence type="ECO:0000256" key="11">
    <source>
        <dbReference type="ARBA" id="ARBA00048547"/>
    </source>
</evidence>
<evidence type="ECO:0000256" key="5">
    <source>
        <dbReference type="ARBA" id="ARBA00012136"/>
    </source>
</evidence>
<evidence type="ECO:0000256" key="8">
    <source>
        <dbReference type="ARBA" id="ARBA00022490"/>
    </source>
</evidence>
<name>A0A7H8N5Z5_9ACTN</name>
<dbReference type="InterPro" id="IPR006097">
    <property type="entry name" value="Glu/Leu/Phe/Val/Trp_DH_dimer"/>
</dbReference>
<dbReference type="CDD" id="cd01075">
    <property type="entry name" value="NAD_bind_Leu_Phe_Val_DH"/>
    <property type="match status" value="1"/>
</dbReference>
<evidence type="ECO:0000256" key="2">
    <source>
        <dbReference type="ARBA" id="ARBA00005109"/>
    </source>
</evidence>
<dbReference type="PROSITE" id="PS00074">
    <property type="entry name" value="GLFV_DEHYDROGENASE"/>
    <property type="match status" value="1"/>
</dbReference>
<comment type="pathway">
    <text evidence="2">Amino-acid degradation; L-valine degradation.</text>
</comment>
<evidence type="ECO:0000256" key="13">
    <source>
        <dbReference type="PIRSR" id="PIRSR000188-2"/>
    </source>
</evidence>
<evidence type="ECO:0000313" key="16">
    <source>
        <dbReference type="EMBL" id="QKW49927.1"/>
    </source>
</evidence>
<dbReference type="SUPFAM" id="SSF53223">
    <property type="entry name" value="Aminoacid dehydrogenase-like, N-terminal domain"/>
    <property type="match status" value="1"/>
</dbReference>
<keyword evidence="8" id="KW-0963">Cytoplasm</keyword>
<feature type="domain" description="Glutamate/phenylalanine/leucine/valine/L-tryptophan dehydrogenase C-terminal" evidence="15">
    <location>
        <begin position="149"/>
        <end position="355"/>
    </location>
</feature>
<proteinExistence type="inferred from homology"/>
<dbReference type="InterPro" id="IPR036291">
    <property type="entry name" value="NAD(P)-bd_dom_sf"/>
</dbReference>
<dbReference type="Pfam" id="PF02812">
    <property type="entry name" value="ELFV_dehydrog_N"/>
    <property type="match status" value="1"/>
</dbReference>
<keyword evidence="9 14" id="KW-0560">Oxidoreductase</keyword>
<organism evidence="16 17">
    <name type="scientific">Streptomyces buecherae</name>
    <dbReference type="NCBI Taxonomy" id="2763006"/>
    <lineage>
        <taxon>Bacteria</taxon>
        <taxon>Bacillati</taxon>
        <taxon>Actinomycetota</taxon>
        <taxon>Actinomycetes</taxon>
        <taxon>Kitasatosporales</taxon>
        <taxon>Streptomycetaceae</taxon>
        <taxon>Streptomyces</taxon>
    </lineage>
</organism>
<dbReference type="GO" id="GO:0000166">
    <property type="term" value="F:nucleotide binding"/>
    <property type="evidence" value="ECO:0007669"/>
    <property type="project" value="UniProtKB-KW"/>
</dbReference>
<dbReference type="InterPro" id="IPR046346">
    <property type="entry name" value="Aminoacid_DH-like_N_sf"/>
</dbReference>
<comment type="catalytic activity">
    <reaction evidence="11">
        <text>L-valine + NAD(+) + H2O = 3-methyl-2-oxobutanoate + NH4(+) + NADH + H(+)</text>
        <dbReference type="Rhea" id="RHEA:30763"/>
        <dbReference type="ChEBI" id="CHEBI:11851"/>
        <dbReference type="ChEBI" id="CHEBI:15377"/>
        <dbReference type="ChEBI" id="CHEBI:15378"/>
        <dbReference type="ChEBI" id="CHEBI:28938"/>
        <dbReference type="ChEBI" id="CHEBI:57540"/>
        <dbReference type="ChEBI" id="CHEBI:57762"/>
        <dbReference type="ChEBI" id="CHEBI:57945"/>
        <dbReference type="EC" id="1.4.1.23"/>
    </reaction>
</comment>
<dbReference type="InterPro" id="IPR006096">
    <property type="entry name" value="Glu/Leu/Phe/Val/Trp_DH_C"/>
</dbReference>
<keyword evidence="10 13" id="KW-0520">NAD</keyword>
<protein>
    <recommendedName>
        <fullName evidence="6">Valine dehydrogenase</fullName>
        <ecNumber evidence="5">1.4.1.23</ecNumber>
    </recommendedName>
</protein>
<evidence type="ECO:0000313" key="17">
    <source>
        <dbReference type="Proteomes" id="UP000509303"/>
    </source>
</evidence>
<dbReference type="InterPro" id="IPR033524">
    <property type="entry name" value="Glu/Leu/Phe/Val_DH_AS"/>
</dbReference>
<dbReference type="SMART" id="SM00839">
    <property type="entry name" value="ELFV_dehydrog"/>
    <property type="match status" value="1"/>
</dbReference>
<reference evidence="16 17" key="1">
    <citation type="submission" date="2020-06" db="EMBL/GenBank/DDBJ databases">
        <title>Genome mining for natural products.</title>
        <authorList>
            <person name="Zhang B."/>
            <person name="Shi J."/>
            <person name="Ge H."/>
        </authorList>
    </citation>
    <scope>NUCLEOTIDE SEQUENCE [LARGE SCALE GENOMIC DNA]</scope>
    <source>
        <strain evidence="16 17">NA00687</strain>
    </source>
</reference>
<dbReference type="GO" id="GO:0006574">
    <property type="term" value="P:L-valine catabolic process"/>
    <property type="evidence" value="ECO:0007669"/>
    <property type="project" value="UniProtKB-UniPathway"/>
</dbReference>
<comment type="subcellular location">
    <subcellularLocation>
        <location evidence="1">Cytoplasm</location>
    </subcellularLocation>
</comment>
<dbReference type="PRINTS" id="PR00082">
    <property type="entry name" value="GLFDHDRGNASE"/>
</dbReference>
<evidence type="ECO:0000256" key="6">
    <source>
        <dbReference type="ARBA" id="ARBA00017332"/>
    </source>
</evidence>
<dbReference type="GO" id="GO:0005737">
    <property type="term" value="C:cytoplasm"/>
    <property type="evidence" value="ECO:0007669"/>
    <property type="project" value="UniProtKB-SubCell"/>
</dbReference>
<feature type="active site" description="Proton donor/acceptor" evidence="12">
    <location>
        <position position="85"/>
    </location>
</feature>
<dbReference type="AlphaFoldDB" id="A0A7H8N5Z5"/>
<comment type="subunit">
    <text evidence="4">Homodimer.</text>
</comment>
<evidence type="ECO:0000256" key="3">
    <source>
        <dbReference type="ARBA" id="ARBA00006382"/>
    </source>
</evidence>
<evidence type="ECO:0000256" key="7">
    <source>
        <dbReference type="ARBA" id="ARBA00022456"/>
    </source>
</evidence>
<evidence type="ECO:0000256" key="9">
    <source>
        <dbReference type="ARBA" id="ARBA00023002"/>
    </source>
</evidence>
<dbReference type="EC" id="1.4.1.23" evidence="5"/>
<dbReference type="UniPathway" id="UPA00362"/>
<dbReference type="Proteomes" id="UP000509303">
    <property type="component" value="Chromosome"/>
</dbReference>